<protein>
    <submittedName>
        <fullName evidence="2">1-acyl-sn-glycerol-3-phosphate acyltransferase</fullName>
    </submittedName>
</protein>
<dbReference type="GO" id="GO:0019698">
    <property type="term" value="P:D-galacturonate catabolic process"/>
    <property type="evidence" value="ECO:0007669"/>
    <property type="project" value="TreeGrafter"/>
</dbReference>
<name>A0A9D2ZV54_9BACT</name>
<sequence>MATNDNFDDIRAFDNSEVRATVEALAADEHFRKSMSVISGGIPFETIATVMRSCDTVRQFQERVCYPIVTTFIRRCSSGVQLDITSIPNREAPHIYISNHRDIVLDSALLSIKLLEQGLDTVEIAIGDNLLIYPWIRNFVRLNKAFIVKRGLTMRHQLEASMELSQYIHHTIAGKHQSVWIAQREGRAKDSSDETQESVVKMLAMGGGRDIRQSLAGLDIVPLTISYEFDPCDYLKAREMQMKRDDPGYKKEAKDDIQNMSIGISGQKGRINYKTGRPLNTYMQTLDGTAGKPEMFHELTEWLTREIHRNYTLYPCNYVACDMLDGTDTHSAHYTADDRRQFAAYLDGQLAKIDLPAPDMPFLKHCIVNMYANPVINKTKAQCAQH</sequence>
<dbReference type="AlphaFoldDB" id="A0A9D2ZV54"/>
<organism evidence="2 3">
    <name type="scientific">Candidatus Avibacteroides avistercoris</name>
    <dbReference type="NCBI Taxonomy" id="2840690"/>
    <lineage>
        <taxon>Bacteria</taxon>
        <taxon>Pseudomonadati</taxon>
        <taxon>Bacteroidota</taxon>
        <taxon>Bacteroidia</taxon>
        <taxon>Bacteroidales</taxon>
        <taxon>Bacteroidaceae</taxon>
        <taxon>Bacteroidaceae incertae sedis</taxon>
        <taxon>Candidatus Avibacteroides</taxon>
    </lineage>
</organism>
<dbReference type="PANTHER" id="PTHR30068:SF3">
    <property type="entry name" value="PHOSPHOLIPID_GLYCEROL ACYLTRANSFERASE DOMAIN-CONTAINING PROTEIN"/>
    <property type="match status" value="1"/>
</dbReference>
<dbReference type="GO" id="GO:0042840">
    <property type="term" value="P:D-glucuronate catabolic process"/>
    <property type="evidence" value="ECO:0007669"/>
    <property type="project" value="TreeGrafter"/>
</dbReference>
<accession>A0A9D2ZV54</accession>
<evidence type="ECO:0000259" key="1">
    <source>
        <dbReference type="Pfam" id="PF01553"/>
    </source>
</evidence>
<dbReference type="InterPro" id="IPR002123">
    <property type="entry name" value="Plipid/glycerol_acylTrfase"/>
</dbReference>
<keyword evidence="2" id="KW-0808">Transferase</keyword>
<dbReference type="Pfam" id="PF01553">
    <property type="entry name" value="Acyltransferase"/>
    <property type="match status" value="1"/>
</dbReference>
<evidence type="ECO:0000313" key="3">
    <source>
        <dbReference type="Proteomes" id="UP000787625"/>
    </source>
</evidence>
<reference evidence="2" key="2">
    <citation type="submission" date="2021-04" db="EMBL/GenBank/DDBJ databases">
        <authorList>
            <person name="Gilroy R."/>
        </authorList>
    </citation>
    <scope>NUCLEOTIDE SEQUENCE</scope>
    <source>
        <strain evidence="2">MalCec1-1739</strain>
    </source>
</reference>
<comment type="caution">
    <text evidence="2">The sequence shown here is derived from an EMBL/GenBank/DDBJ whole genome shotgun (WGS) entry which is preliminary data.</text>
</comment>
<reference evidence="2" key="1">
    <citation type="journal article" date="2021" name="PeerJ">
        <title>Extensive microbial diversity within the chicken gut microbiome revealed by metagenomics and culture.</title>
        <authorList>
            <person name="Gilroy R."/>
            <person name="Ravi A."/>
            <person name="Getino M."/>
            <person name="Pursley I."/>
            <person name="Horton D.L."/>
            <person name="Alikhan N.F."/>
            <person name="Baker D."/>
            <person name="Gharbi K."/>
            <person name="Hall N."/>
            <person name="Watson M."/>
            <person name="Adriaenssens E.M."/>
            <person name="Foster-Nyarko E."/>
            <person name="Jarju S."/>
            <person name="Secka A."/>
            <person name="Antonio M."/>
            <person name="Oren A."/>
            <person name="Chaudhuri R.R."/>
            <person name="La Ragione R."/>
            <person name="Hildebrand F."/>
            <person name="Pallen M.J."/>
        </authorList>
    </citation>
    <scope>NUCLEOTIDE SEQUENCE</scope>
    <source>
        <strain evidence="2">MalCec1-1739</strain>
    </source>
</reference>
<proteinExistence type="predicted"/>
<evidence type="ECO:0000313" key="2">
    <source>
        <dbReference type="EMBL" id="HJD53196.1"/>
    </source>
</evidence>
<feature type="domain" description="Phospholipid/glycerol acyltransferase" evidence="1">
    <location>
        <begin position="90"/>
        <end position="188"/>
    </location>
</feature>
<keyword evidence="2" id="KW-0012">Acyltransferase</keyword>
<dbReference type="GO" id="GO:0016746">
    <property type="term" value="F:acyltransferase activity"/>
    <property type="evidence" value="ECO:0007669"/>
    <property type="project" value="UniProtKB-KW"/>
</dbReference>
<dbReference type="Proteomes" id="UP000787625">
    <property type="component" value="Unassembled WGS sequence"/>
</dbReference>
<dbReference type="PANTHER" id="PTHR30068">
    <property type="entry name" value="URONATE ISOMERASE"/>
    <property type="match status" value="1"/>
</dbReference>
<gene>
    <name evidence="2" type="ORF">IAA93_05685</name>
</gene>
<dbReference type="EMBL" id="DWUP01000122">
    <property type="protein sequence ID" value="HJD53196.1"/>
    <property type="molecule type" value="Genomic_DNA"/>
</dbReference>